<feature type="transmembrane region" description="Helical" evidence="2">
    <location>
        <begin position="78"/>
        <end position="97"/>
    </location>
</feature>
<feature type="transmembrane region" description="Helical" evidence="2">
    <location>
        <begin position="184"/>
        <end position="203"/>
    </location>
</feature>
<feature type="transmembrane region" description="Helical" evidence="2">
    <location>
        <begin position="352"/>
        <end position="370"/>
    </location>
</feature>
<protein>
    <submittedName>
        <fullName evidence="4">TRAP transporter fused permease subunit</fullName>
    </submittedName>
</protein>
<keyword evidence="1" id="KW-0997">Cell inner membrane</keyword>
<evidence type="ECO:0000259" key="3">
    <source>
        <dbReference type="Pfam" id="PF06808"/>
    </source>
</evidence>
<feature type="transmembrane region" description="Helical" evidence="2">
    <location>
        <begin position="135"/>
        <end position="152"/>
    </location>
</feature>
<dbReference type="PANTHER" id="PTHR43849">
    <property type="entry name" value="BLL3936 PROTEIN"/>
    <property type="match status" value="1"/>
</dbReference>
<name>A0ABY7BZY9_9HYPH</name>
<feature type="transmembrane region" description="Helical" evidence="2">
    <location>
        <begin position="597"/>
        <end position="627"/>
    </location>
</feature>
<evidence type="ECO:0000256" key="2">
    <source>
        <dbReference type="SAM" id="Phobius"/>
    </source>
</evidence>
<feature type="transmembrane region" description="Helical" evidence="2">
    <location>
        <begin position="109"/>
        <end position="128"/>
    </location>
</feature>
<proteinExistence type="predicted"/>
<organism evidence="4 5">
    <name type="scientific">Jiella pelagia</name>
    <dbReference type="NCBI Taxonomy" id="2986949"/>
    <lineage>
        <taxon>Bacteria</taxon>
        <taxon>Pseudomonadati</taxon>
        <taxon>Pseudomonadota</taxon>
        <taxon>Alphaproteobacteria</taxon>
        <taxon>Hyphomicrobiales</taxon>
        <taxon>Aurantimonadaceae</taxon>
        <taxon>Jiella</taxon>
    </lineage>
</organism>
<keyword evidence="2" id="KW-0812">Transmembrane</keyword>
<keyword evidence="1" id="KW-0813">Transport</keyword>
<gene>
    <name evidence="4" type="ORF">OH818_22965</name>
</gene>
<feature type="transmembrane region" description="Helical" evidence="2">
    <location>
        <begin position="472"/>
        <end position="492"/>
    </location>
</feature>
<dbReference type="PANTHER" id="PTHR43849:SF2">
    <property type="entry name" value="BLL3936 PROTEIN"/>
    <property type="match status" value="1"/>
</dbReference>
<feature type="transmembrane region" description="Helical" evidence="2">
    <location>
        <begin position="301"/>
        <end position="321"/>
    </location>
</feature>
<dbReference type="RefSeq" id="WP_268880674.1">
    <property type="nucleotide sequence ID" value="NZ_CP114029.1"/>
</dbReference>
<feature type="transmembrane region" description="Helical" evidence="2">
    <location>
        <begin position="439"/>
        <end position="465"/>
    </location>
</feature>
<keyword evidence="1" id="KW-1003">Cell membrane</keyword>
<keyword evidence="2" id="KW-1133">Transmembrane helix</keyword>
<reference evidence="4" key="1">
    <citation type="submission" date="2022-12" db="EMBL/GenBank/DDBJ databases">
        <title>Jiella pelagia sp. nov., isolated from phosphonate enriched culture of Northwest Pacific surface seawater.</title>
        <authorList>
            <person name="Shin D.Y."/>
            <person name="Hwang C.Y."/>
        </authorList>
    </citation>
    <scope>NUCLEOTIDE SEQUENCE</scope>
    <source>
        <strain evidence="4">HL-NP1</strain>
    </source>
</reference>
<sequence>MMGFINSLFNVGGRRDLQGPLAITVKAYAAAVGLWVLWETTFARVDALAATAVFLCLILPPSFIMVRASPSASETKVPWSDWILVGVSLVTSVYFIFQIEVIATRISLFLPLTTVQMVAALAIVLLALEITRRTVGLFLMLIVVAFTAYNLFGHLLSGPLGHGYISLNHFLDVNVFTGDGLFGVPVRVAATYVFLFVMFGTFLEKAGGGEFFFRIAAAIAGRSHGGPAKIAVISSALFGTMSGSPTSDVVTTGSITIPMMKRLNYSPRLASAVEVAASTGGSILPPVMGSAAFIMAEYTGISYINIVVASIIPAILYYACIMMQVHLRSERLALTGLSRDEVPPLWTTLREGWVYIVPLVVLVVALVQGYSPTRVAVFATVSVVVASWFRAGYRLGPTGIYEGLSATTIRMLGVTGACAAAGLVIGGITMTGLAMKFSYITFALAGDNMAIALLLSGAVTILLGLGMPTPSAYVLAAVLIGPTLVNEFQIPLLNAHLFLMYFAVLSAMTPPVAVAAYAAAAISDANPIGIALSACKLALAAFVLPFAFVYAPSILAPDLEWNTIIQITTVCLGTVFLAVGAEGFLRRKLGRGERALIFVGGLMMFTPSYVVSMIGIAMAAPVVYFVLARTRKVGTLESVEP</sequence>
<feature type="transmembrane region" description="Helical" evidence="2">
    <location>
        <begin position="563"/>
        <end position="585"/>
    </location>
</feature>
<accession>A0ABY7BZY9</accession>
<evidence type="ECO:0000313" key="5">
    <source>
        <dbReference type="Proteomes" id="UP001164020"/>
    </source>
</evidence>
<comment type="subcellular location">
    <subcellularLocation>
        <location evidence="1">Cell inner membrane</location>
        <topology evidence="1">Multi-pass membrane protein</topology>
    </subcellularLocation>
</comment>
<feature type="transmembrane region" description="Helical" evidence="2">
    <location>
        <begin position="21"/>
        <end position="38"/>
    </location>
</feature>
<dbReference type="Pfam" id="PF06808">
    <property type="entry name" value="DctM"/>
    <property type="match status" value="1"/>
</dbReference>
<feature type="transmembrane region" description="Helical" evidence="2">
    <location>
        <begin position="530"/>
        <end position="551"/>
    </location>
</feature>
<dbReference type="NCBIfam" id="TIGR02123">
    <property type="entry name" value="TRAP_fused"/>
    <property type="match status" value="1"/>
</dbReference>
<keyword evidence="2" id="KW-0472">Membrane</keyword>
<feature type="transmembrane region" description="Helical" evidence="2">
    <location>
        <begin position="498"/>
        <end position="518"/>
    </location>
</feature>
<evidence type="ECO:0000256" key="1">
    <source>
        <dbReference type="RuleBase" id="RU369079"/>
    </source>
</evidence>
<feature type="transmembrane region" description="Helical" evidence="2">
    <location>
        <begin position="269"/>
        <end position="295"/>
    </location>
</feature>
<dbReference type="InterPro" id="IPR011853">
    <property type="entry name" value="TRAP_DctM-Dct_fused"/>
</dbReference>
<feature type="transmembrane region" description="Helical" evidence="2">
    <location>
        <begin position="414"/>
        <end position="433"/>
    </location>
</feature>
<feature type="transmembrane region" description="Helical" evidence="2">
    <location>
        <begin position="376"/>
        <end position="393"/>
    </location>
</feature>
<dbReference type="EMBL" id="CP114029">
    <property type="protein sequence ID" value="WAP68200.1"/>
    <property type="molecule type" value="Genomic_DNA"/>
</dbReference>
<comment type="function">
    <text evidence="1">Part of the tripartite ATP-independent periplasmic (TRAP) transport system.</text>
</comment>
<dbReference type="Proteomes" id="UP001164020">
    <property type="component" value="Chromosome"/>
</dbReference>
<keyword evidence="5" id="KW-1185">Reference proteome</keyword>
<dbReference type="InterPro" id="IPR010656">
    <property type="entry name" value="DctM"/>
</dbReference>
<feature type="transmembrane region" description="Helical" evidence="2">
    <location>
        <begin position="44"/>
        <end position="66"/>
    </location>
</feature>
<feature type="domain" description="TRAP C4-dicarboxylate transport system permease DctM subunit" evidence="3">
    <location>
        <begin position="123"/>
        <end position="551"/>
    </location>
</feature>
<evidence type="ECO:0000313" key="4">
    <source>
        <dbReference type="EMBL" id="WAP68200.1"/>
    </source>
</evidence>